<dbReference type="Gene3D" id="1.10.10.10">
    <property type="entry name" value="Winged helix-like DNA-binding domain superfamily/Winged helix DNA-binding domain"/>
    <property type="match status" value="1"/>
</dbReference>
<proteinExistence type="predicted"/>
<dbReference type="RefSeq" id="WP_195171763.1">
    <property type="nucleotide sequence ID" value="NZ_CP062983.1"/>
</dbReference>
<gene>
    <name evidence="1" type="ORF">G4Y79_04770</name>
</gene>
<reference evidence="1 2" key="1">
    <citation type="submission" date="2020-02" db="EMBL/GenBank/DDBJ databases">
        <authorList>
            <person name="Zheng R.K."/>
            <person name="Sun C.M."/>
        </authorList>
    </citation>
    <scope>NUCLEOTIDE SEQUENCE [LARGE SCALE GENOMIC DNA]</scope>
    <source>
        <strain evidence="2">rifampicinis</strain>
    </source>
</reference>
<evidence type="ECO:0000313" key="2">
    <source>
        <dbReference type="Proteomes" id="UP000594468"/>
    </source>
</evidence>
<evidence type="ECO:0000313" key="1">
    <source>
        <dbReference type="EMBL" id="QPC83699.1"/>
    </source>
</evidence>
<dbReference type="KEGG" id="pmet:G4Y79_04770"/>
<protein>
    <submittedName>
        <fullName evidence="1">Uncharacterized protein</fullName>
    </submittedName>
</protein>
<dbReference type="AlphaFoldDB" id="A0A7S8IFP7"/>
<keyword evidence="2" id="KW-1185">Reference proteome</keyword>
<dbReference type="EMBL" id="CP062983">
    <property type="protein sequence ID" value="QPC83699.1"/>
    <property type="molecule type" value="Genomic_DNA"/>
</dbReference>
<dbReference type="InterPro" id="IPR036388">
    <property type="entry name" value="WH-like_DNA-bd_sf"/>
</dbReference>
<sequence>MTNANDQTLRRLDAFNSWLSDVYREGMDFSNLLTATGFSESEIEHIKQAHLREFLQAVIDLLASYRDLRNEDFDLLMVQHYGLIDGKPQDLYQMGSRYGVCGERMRQLVHKRLVLFQASGRQSQLQADFAVIGRRLLDDESDRKV</sequence>
<organism evidence="1 2">
    <name type="scientific">Phototrophicus methaneseepsis</name>
    <dbReference type="NCBI Taxonomy" id="2710758"/>
    <lineage>
        <taxon>Bacteria</taxon>
        <taxon>Bacillati</taxon>
        <taxon>Chloroflexota</taxon>
        <taxon>Candidatus Thermofontia</taxon>
        <taxon>Phototrophicales</taxon>
        <taxon>Phototrophicaceae</taxon>
        <taxon>Phototrophicus</taxon>
    </lineage>
</organism>
<name>A0A7S8IFP7_9CHLR</name>
<dbReference type="Proteomes" id="UP000594468">
    <property type="component" value="Chromosome"/>
</dbReference>
<accession>A0A7S8IFP7</accession>